<dbReference type="PANTHER" id="PTHR33184:SF72">
    <property type="entry name" value="BETA-1,3-N-ACETYLGLUCOSAMINYLTRANSFERASE FAMILY PROTEIN"/>
    <property type="match status" value="1"/>
</dbReference>
<evidence type="ECO:0000256" key="2">
    <source>
        <dbReference type="SAM" id="SignalP"/>
    </source>
</evidence>
<proteinExistence type="predicted"/>
<organism evidence="3 4">
    <name type="scientific">Lupinus luteus</name>
    <name type="common">European yellow lupine</name>
    <dbReference type="NCBI Taxonomy" id="3873"/>
    <lineage>
        <taxon>Eukaryota</taxon>
        <taxon>Viridiplantae</taxon>
        <taxon>Streptophyta</taxon>
        <taxon>Embryophyta</taxon>
        <taxon>Tracheophyta</taxon>
        <taxon>Spermatophyta</taxon>
        <taxon>Magnoliopsida</taxon>
        <taxon>eudicotyledons</taxon>
        <taxon>Gunneridae</taxon>
        <taxon>Pentapetalae</taxon>
        <taxon>rosids</taxon>
        <taxon>fabids</taxon>
        <taxon>Fabales</taxon>
        <taxon>Fabaceae</taxon>
        <taxon>Papilionoideae</taxon>
        <taxon>50 kb inversion clade</taxon>
        <taxon>genistoids sensu lato</taxon>
        <taxon>core genistoids</taxon>
        <taxon>Genisteae</taxon>
        <taxon>Lupinus</taxon>
    </lineage>
</organism>
<dbReference type="PANTHER" id="PTHR33184">
    <property type="entry name" value="PROTEIN TAPETUM DETERMINANT 1-LIKE-RELATED"/>
    <property type="match status" value="1"/>
</dbReference>
<dbReference type="GO" id="GO:0001709">
    <property type="term" value="P:cell fate determination"/>
    <property type="evidence" value="ECO:0007669"/>
    <property type="project" value="TreeGrafter"/>
</dbReference>
<feature type="chain" id="PRO_5043685048" evidence="2">
    <location>
        <begin position="24"/>
        <end position="128"/>
    </location>
</feature>
<keyword evidence="1 2" id="KW-0732">Signal</keyword>
<name>A0AAV1XT55_LUPLU</name>
<dbReference type="Pfam" id="PF24068">
    <property type="entry name" value="TPD1_C"/>
    <property type="match status" value="1"/>
</dbReference>
<dbReference type="InterPro" id="IPR040361">
    <property type="entry name" value="TPD1"/>
</dbReference>
<keyword evidence="4" id="KW-1185">Reference proteome</keyword>
<accession>A0AAV1XT55</accession>
<protein>
    <submittedName>
        <fullName evidence="3">Uncharacterized protein</fullName>
    </submittedName>
</protein>
<evidence type="ECO:0000256" key="1">
    <source>
        <dbReference type="ARBA" id="ARBA00022729"/>
    </source>
</evidence>
<gene>
    <name evidence="3" type="ORF">LLUT_LOCUS25995</name>
</gene>
<dbReference type="EMBL" id="CAXHTB010000018">
    <property type="protein sequence ID" value="CAL0324935.1"/>
    <property type="molecule type" value="Genomic_DNA"/>
</dbReference>
<dbReference type="AlphaFoldDB" id="A0AAV1XT55"/>
<dbReference type="Proteomes" id="UP001497480">
    <property type="component" value="Unassembled WGS sequence"/>
</dbReference>
<evidence type="ECO:0000313" key="4">
    <source>
        <dbReference type="Proteomes" id="UP001497480"/>
    </source>
</evidence>
<comment type="caution">
    <text evidence="3">The sequence shown here is derived from an EMBL/GenBank/DDBJ whole genome shotgun (WGS) entry which is preliminary data.</text>
</comment>
<feature type="signal peptide" evidence="2">
    <location>
        <begin position="1"/>
        <end position="23"/>
    </location>
</feature>
<sequence length="128" mass="14267">MAATIKNISIFLFFLSLISQGNVFPGYCEECSLKDLSVNTSKTGVTIQGKQEWLVTVTNNCQCGQSQVILNCRGYKTVEPVHPNILTYSGTDFCLINYGKPIYKQPITFKYAWDTAFSMSPNSSQINC</sequence>
<evidence type="ECO:0000313" key="3">
    <source>
        <dbReference type="EMBL" id="CAL0324935.1"/>
    </source>
</evidence>
<reference evidence="3 4" key="1">
    <citation type="submission" date="2024-03" db="EMBL/GenBank/DDBJ databases">
        <authorList>
            <person name="Martinez-Hernandez J."/>
        </authorList>
    </citation>
    <scope>NUCLEOTIDE SEQUENCE [LARGE SCALE GENOMIC DNA]</scope>
</reference>